<comment type="caution">
    <text evidence="2">The sequence shown here is derived from an EMBL/GenBank/DDBJ whole genome shotgun (WGS) entry which is preliminary data.</text>
</comment>
<feature type="signal peptide" evidence="1">
    <location>
        <begin position="1"/>
        <end position="31"/>
    </location>
</feature>
<dbReference type="EMBL" id="QRUU01000003">
    <property type="protein sequence ID" value="RGR99950.1"/>
    <property type="molecule type" value="Genomic_DNA"/>
</dbReference>
<dbReference type="GO" id="GO:0030570">
    <property type="term" value="F:pectate lyase activity"/>
    <property type="evidence" value="ECO:0007669"/>
    <property type="project" value="UniProtKB-EC"/>
</dbReference>
<name>A0A412GYE3_9BACT</name>
<sequence length="373" mass="43184">MKNTFFKASGRNFLTCAICALMAMPASSQQALSLKDYEYTTREWKQIVRNSPDSFFTTDEAKRIADNVLAFQRTTGGWPKNIPIHRPLGGELPIVLGDKDRRNDSTTDNDATILELTYLARLYQQSPEERYKEAFLKGVEFILSGQYDNGGWPQFWPEHRGYQVYITYNDDAMVQTMEIIRNLRDGKAPFDILVNDEMKARLSAAFDKGIECILNTQIRVNGKLTIWCQQHDNITLKPAPARTFELPSFCTAESCSLVHLLMELPDPDERVKAAVNGAMEWLDLHKLYGIRVERFITPEGKRDTHVVKDEKAGPVWARFYDLENEEPLFCDRDGVPRKSFSELGYERRNGYSWYNQAPESLNEEYQHWKEKYM</sequence>
<dbReference type="RefSeq" id="WP_118482796.1">
    <property type="nucleotide sequence ID" value="NZ_CAUDVR010000035.1"/>
</dbReference>
<dbReference type="NCBIfam" id="TIGR02474">
    <property type="entry name" value="pec_lyase"/>
    <property type="match status" value="1"/>
</dbReference>
<keyword evidence="2" id="KW-0456">Lyase</keyword>
<dbReference type="Proteomes" id="UP000285864">
    <property type="component" value="Unassembled WGS sequence"/>
</dbReference>
<dbReference type="EC" id="4.2.2.2" evidence="2"/>
<evidence type="ECO:0000313" key="2">
    <source>
        <dbReference type="EMBL" id="RGR99950.1"/>
    </source>
</evidence>
<organism evidence="2 3">
    <name type="scientific">Phocaeicola coprocola</name>
    <dbReference type="NCBI Taxonomy" id="310298"/>
    <lineage>
        <taxon>Bacteria</taxon>
        <taxon>Pseudomonadati</taxon>
        <taxon>Bacteroidota</taxon>
        <taxon>Bacteroidia</taxon>
        <taxon>Bacteroidales</taxon>
        <taxon>Bacteroidaceae</taxon>
        <taxon>Phocaeicola</taxon>
    </lineage>
</organism>
<dbReference type="SUPFAM" id="SSF81853">
    <property type="entry name" value="Family 10 polysaccharide lyase"/>
    <property type="match status" value="1"/>
</dbReference>
<evidence type="ECO:0000313" key="3">
    <source>
        <dbReference type="Proteomes" id="UP000285864"/>
    </source>
</evidence>
<keyword evidence="1" id="KW-0732">Signal</keyword>
<dbReference type="Gene3D" id="1.50.10.20">
    <property type="match status" value="1"/>
</dbReference>
<protein>
    <submittedName>
        <fullName evidence="2">Pectate lyase</fullName>
        <ecNumber evidence="2">4.2.2.2</ecNumber>
    </submittedName>
</protein>
<dbReference type="AlphaFoldDB" id="A0A412GYE3"/>
<evidence type="ECO:0000256" key="1">
    <source>
        <dbReference type="SAM" id="SignalP"/>
    </source>
</evidence>
<gene>
    <name evidence="2" type="primary">pelA</name>
    <name evidence="2" type="ORF">DWY20_01185</name>
</gene>
<accession>A0A412GYE3</accession>
<dbReference type="InterPro" id="IPR012669">
    <property type="entry name" value="Pectate_lyase"/>
</dbReference>
<dbReference type="Pfam" id="PF09492">
    <property type="entry name" value="Pec_lyase"/>
    <property type="match status" value="1"/>
</dbReference>
<reference evidence="2 3" key="1">
    <citation type="submission" date="2018-08" db="EMBL/GenBank/DDBJ databases">
        <title>A genome reference for cultivated species of the human gut microbiota.</title>
        <authorList>
            <person name="Zou Y."/>
            <person name="Xue W."/>
            <person name="Luo G."/>
        </authorList>
    </citation>
    <scope>NUCLEOTIDE SEQUENCE [LARGE SCALE GENOMIC DNA]</scope>
    <source>
        <strain evidence="2 3">AF24-2</strain>
    </source>
</reference>
<keyword evidence="3" id="KW-1185">Reference proteome</keyword>
<feature type="chain" id="PRO_5019137582" evidence="1">
    <location>
        <begin position="32"/>
        <end position="373"/>
    </location>
</feature>
<proteinExistence type="predicted"/>